<comment type="cofactor">
    <cofactor evidence="6">
        <name>[4Fe-4S] cluster</name>
        <dbReference type="ChEBI" id="CHEBI:49883"/>
    </cofactor>
</comment>
<dbReference type="GO" id="GO:0051539">
    <property type="term" value="F:4 iron, 4 sulfur cluster binding"/>
    <property type="evidence" value="ECO:0007669"/>
    <property type="project" value="UniProtKB-UniRule"/>
</dbReference>
<feature type="binding site" evidence="6">
    <location>
        <position position="152"/>
    </location>
    <ligand>
        <name>[4Fe-4S] cluster</name>
        <dbReference type="ChEBI" id="CHEBI:49883"/>
        <label>3</label>
    </ligand>
</feature>
<protein>
    <recommendedName>
        <fullName evidence="6">Ferredoxin-type protein NapF</fullName>
    </recommendedName>
</protein>
<accession>A0A974Y4T3</accession>
<dbReference type="InterPro" id="IPR050572">
    <property type="entry name" value="Fe-S_Ferredoxin"/>
</dbReference>
<feature type="binding site" evidence="6">
    <location>
        <position position="72"/>
    </location>
    <ligand>
        <name>[4Fe-4S] cluster</name>
        <dbReference type="ChEBI" id="CHEBI:49883"/>
        <label>2</label>
    </ligand>
</feature>
<feature type="binding site" evidence="6">
    <location>
        <position position="37"/>
    </location>
    <ligand>
        <name>[4Fe-4S] cluster</name>
        <dbReference type="ChEBI" id="CHEBI:49883"/>
        <label>1</label>
    </ligand>
</feature>
<proteinExistence type="inferred from homology"/>
<feature type="binding site" evidence="6">
    <location>
        <position position="145"/>
    </location>
    <ligand>
        <name>[4Fe-4S] cluster</name>
        <dbReference type="ChEBI" id="CHEBI:49883"/>
        <label>3</label>
    </ligand>
</feature>
<dbReference type="EMBL" id="CP064781">
    <property type="protein sequence ID" value="QRJ64701.1"/>
    <property type="molecule type" value="Genomic_DNA"/>
</dbReference>
<evidence type="ECO:0000256" key="3">
    <source>
        <dbReference type="ARBA" id="ARBA00022737"/>
    </source>
</evidence>
<keyword evidence="3 6" id="KW-0677">Repeat</keyword>
<dbReference type="NCBIfam" id="TIGR00402">
    <property type="entry name" value="napF"/>
    <property type="match status" value="1"/>
</dbReference>
<dbReference type="Gene3D" id="3.30.70.20">
    <property type="match status" value="2"/>
</dbReference>
<evidence type="ECO:0000256" key="5">
    <source>
        <dbReference type="ARBA" id="ARBA00023014"/>
    </source>
</evidence>
<comment type="subunit">
    <text evidence="6">Interacts with the cytoplasmic NapA precursor.</text>
</comment>
<evidence type="ECO:0000256" key="6">
    <source>
        <dbReference type="HAMAP-Rule" id="MF_02201"/>
    </source>
</evidence>
<dbReference type="PROSITE" id="PS00198">
    <property type="entry name" value="4FE4S_FER_1"/>
    <property type="match status" value="2"/>
</dbReference>
<dbReference type="PROSITE" id="PS51379">
    <property type="entry name" value="4FE4S_FER_2"/>
    <property type="match status" value="3"/>
</dbReference>
<dbReference type="InterPro" id="IPR017896">
    <property type="entry name" value="4Fe4S_Fe-S-bd"/>
</dbReference>
<evidence type="ECO:0000259" key="8">
    <source>
        <dbReference type="PROSITE" id="PS51379"/>
    </source>
</evidence>
<feature type="binding site" evidence="6">
    <location>
        <position position="142"/>
    </location>
    <ligand>
        <name>[4Fe-4S] cluster</name>
        <dbReference type="ChEBI" id="CHEBI:49883"/>
        <label>3</label>
    </ligand>
</feature>
<evidence type="ECO:0000313" key="9">
    <source>
        <dbReference type="EMBL" id="QRJ64701.1"/>
    </source>
</evidence>
<feature type="domain" description="4Fe-4S ferredoxin-type" evidence="8">
    <location>
        <begin position="27"/>
        <end position="57"/>
    </location>
</feature>
<keyword evidence="5 6" id="KW-0411">Iron-sulfur</keyword>
<evidence type="ECO:0000256" key="7">
    <source>
        <dbReference type="SAM" id="MobiDB-lite"/>
    </source>
</evidence>
<organism evidence="9 10">
    <name type="scientific">Azospira restricta</name>
    <dbReference type="NCBI Taxonomy" id="404405"/>
    <lineage>
        <taxon>Bacteria</taxon>
        <taxon>Pseudomonadati</taxon>
        <taxon>Pseudomonadota</taxon>
        <taxon>Betaproteobacteria</taxon>
        <taxon>Rhodocyclales</taxon>
        <taxon>Rhodocyclaceae</taxon>
        <taxon>Azospira</taxon>
    </lineage>
</organism>
<comment type="subcellular location">
    <subcellularLocation>
        <location evidence="6">Cytoplasm</location>
    </subcellularLocation>
</comment>
<feature type="binding site" evidence="6">
    <location>
        <position position="75"/>
    </location>
    <ligand>
        <name>[4Fe-4S] cluster</name>
        <dbReference type="ChEBI" id="CHEBI:49883"/>
        <label>2</label>
    </ligand>
</feature>
<sequence length="160" mass="16854">MSDPSSRRNFLRGRVATHRAEPRPPWAQAEGEFVGACTRCGDCARACPTRIIRPGDGGYPTVDFALGECTFCGDCAARCPTGALARREQQPPWQLRATIGDACLARRAVECRICGEMCDAAAIRFLPQAGGIAAPQLDAARCTGCGACVAPCPTAAIAVR</sequence>
<dbReference type="PANTHER" id="PTHR43687:SF1">
    <property type="entry name" value="FERREDOXIN III"/>
    <property type="match status" value="1"/>
</dbReference>
<feature type="domain" description="4Fe-4S ferredoxin-type" evidence="8">
    <location>
        <begin position="133"/>
        <end position="160"/>
    </location>
</feature>
<name>A0A974Y4T3_9RHOO</name>
<feature type="binding site" evidence="6">
    <location>
        <position position="69"/>
    </location>
    <ligand>
        <name>[4Fe-4S] cluster</name>
        <dbReference type="ChEBI" id="CHEBI:49883"/>
        <label>2</label>
    </ligand>
</feature>
<evidence type="ECO:0000256" key="1">
    <source>
        <dbReference type="ARBA" id="ARBA00022485"/>
    </source>
</evidence>
<dbReference type="SUPFAM" id="SSF54862">
    <property type="entry name" value="4Fe-4S ferredoxins"/>
    <property type="match status" value="1"/>
</dbReference>
<comment type="similarity">
    <text evidence="6">Belongs to the NapF family.</text>
</comment>
<dbReference type="HAMAP" id="MF_02201">
    <property type="entry name" value="NapF"/>
    <property type="match status" value="1"/>
</dbReference>
<evidence type="ECO:0000313" key="10">
    <source>
        <dbReference type="Proteomes" id="UP000663444"/>
    </source>
</evidence>
<keyword evidence="1 6" id="KW-0004">4Fe-4S</keyword>
<keyword evidence="2 6" id="KW-0479">Metal-binding</keyword>
<keyword evidence="6" id="KW-0963">Cytoplasm</keyword>
<dbReference type="InterPro" id="IPR017900">
    <property type="entry name" value="4Fe4S_Fe_S_CS"/>
</dbReference>
<comment type="function">
    <text evidence="6">Could be involved in the maturation of NapA, the catalytic subunit of the periplasmic nitrate reductase, before its export into the periplasm.</text>
</comment>
<feature type="binding site" evidence="6">
    <location>
        <position position="47"/>
    </location>
    <ligand>
        <name>[4Fe-4S] cluster</name>
        <dbReference type="ChEBI" id="CHEBI:49883"/>
        <label>1</label>
    </ligand>
</feature>
<evidence type="ECO:0000256" key="4">
    <source>
        <dbReference type="ARBA" id="ARBA00023004"/>
    </source>
</evidence>
<feature type="binding site" evidence="6">
    <location>
        <position position="40"/>
    </location>
    <ligand>
        <name>[4Fe-4S] cluster</name>
        <dbReference type="ChEBI" id="CHEBI:49883"/>
        <label>1</label>
    </ligand>
</feature>
<dbReference type="KEGG" id="ares:IWH25_04950"/>
<dbReference type="Pfam" id="PF12838">
    <property type="entry name" value="Fer4_7"/>
    <property type="match status" value="2"/>
</dbReference>
<dbReference type="InterPro" id="IPR004496">
    <property type="entry name" value="NapF"/>
</dbReference>
<feature type="binding site" evidence="6">
    <location>
        <position position="79"/>
    </location>
    <ligand>
        <name>[4Fe-4S] cluster</name>
        <dbReference type="ChEBI" id="CHEBI:49883"/>
        <label>2</label>
    </ligand>
</feature>
<dbReference type="RefSeq" id="WP_203388227.1">
    <property type="nucleotide sequence ID" value="NZ_CP064781.1"/>
</dbReference>
<reference evidence="9" key="1">
    <citation type="submission" date="2020-11" db="EMBL/GenBank/DDBJ databases">
        <title>Azospira restricta DSM 18626 genome sequence.</title>
        <authorList>
            <person name="Moe W.M."/>
        </authorList>
    </citation>
    <scope>NUCLEOTIDE SEQUENCE</scope>
    <source>
        <strain evidence="9">DSM 18626</strain>
    </source>
</reference>
<dbReference type="GO" id="GO:0046872">
    <property type="term" value="F:metal ion binding"/>
    <property type="evidence" value="ECO:0007669"/>
    <property type="project" value="UniProtKB-KW"/>
</dbReference>
<feature type="binding site" evidence="6">
    <location>
        <position position="43"/>
    </location>
    <ligand>
        <name>[4Fe-4S] cluster</name>
        <dbReference type="ChEBI" id="CHEBI:49883"/>
        <label>1</label>
    </ligand>
</feature>
<dbReference type="PANTHER" id="PTHR43687">
    <property type="entry name" value="ADENYLYLSULFATE REDUCTASE, BETA SUBUNIT"/>
    <property type="match status" value="1"/>
</dbReference>
<keyword evidence="10" id="KW-1185">Reference proteome</keyword>
<dbReference type="CDD" id="cd10564">
    <property type="entry name" value="NapF_like"/>
    <property type="match status" value="1"/>
</dbReference>
<dbReference type="Proteomes" id="UP000663444">
    <property type="component" value="Chromosome"/>
</dbReference>
<feature type="region of interest" description="Disordered" evidence="7">
    <location>
        <begin position="1"/>
        <end position="23"/>
    </location>
</feature>
<keyword evidence="4 6" id="KW-0408">Iron</keyword>
<evidence type="ECO:0000256" key="2">
    <source>
        <dbReference type="ARBA" id="ARBA00022723"/>
    </source>
</evidence>
<feature type="domain" description="4Fe-4S ferredoxin-type" evidence="8">
    <location>
        <begin position="58"/>
        <end position="89"/>
    </location>
</feature>
<feature type="binding site" evidence="6">
    <location>
        <position position="148"/>
    </location>
    <ligand>
        <name>[4Fe-4S] cluster</name>
        <dbReference type="ChEBI" id="CHEBI:49883"/>
        <label>3</label>
    </ligand>
</feature>
<gene>
    <name evidence="6 9" type="primary">napF</name>
    <name evidence="9" type="ORF">IWH25_04950</name>
</gene>
<dbReference type="AlphaFoldDB" id="A0A974Y4T3"/>
<dbReference type="GO" id="GO:0005737">
    <property type="term" value="C:cytoplasm"/>
    <property type="evidence" value="ECO:0007669"/>
    <property type="project" value="UniProtKB-SubCell"/>
</dbReference>